<feature type="compositionally biased region" description="Acidic residues" evidence="1">
    <location>
        <begin position="280"/>
        <end position="298"/>
    </location>
</feature>
<feature type="region of interest" description="Disordered" evidence="1">
    <location>
        <begin position="270"/>
        <end position="317"/>
    </location>
</feature>
<accession>A0A2H3C9P3</accession>
<evidence type="ECO:0000313" key="2">
    <source>
        <dbReference type="EMBL" id="PBK73507.1"/>
    </source>
</evidence>
<evidence type="ECO:0000313" key="3">
    <source>
        <dbReference type="Proteomes" id="UP000218334"/>
    </source>
</evidence>
<dbReference type="EMBL" id="KZ293420">
    <property type="protein sequence ID" value="PBK73507.1"/>
    <property type="molecule type" value="Genomic_DNA"/>
</dbReference>
<dbReference type="Proteomes" id="UP000218334">
    <property type="component" value="Unassembled WGS sequence"/>
</dbReference>
<evidence type="ECO:0000256" key="1">
    <source>
        <dbReference type="SAM" id="MobiDB-lite"/>
    </source>
</evidence>
<feature type="compositionally biased region" description="Polar residues" evidence="1">
    <location>
        <begin position="301"/>
        <end position="316"/>
    </location>
</feature>
<organism evidence="2 3">
    <name type="scientific">Armillaria solidipes</name>
    <dbReference type="NCBI Taxonomy" id="1076256"/>
    <lineage>
        <taxon>Eukaryota</taxon>
        <taxon>Fungi</taxon>
        <taxon>Dikarya</taxon>
        <taxon>Basidiomycota</taxon>
        <taxon>Agaricomycotina</taxon>
        <taxon>Agaricomycetes</taxon>
        <taxon>Agaricomycetidae</taxon>
        <taxon>Agaricales</taxon>
        <taxon>Marasmiineae</taxon>
        <taxon>Physalacriaceae</taxon>
        <taxon>Armillaria</taxon>
    </lineage>
</organism>
<proteinExistence type="predicted"/>
<protein>
    <submittedName>
        <fullName evidence="2">Uncharacterized protein</fullName>
    </submittedName>
</protein>
<dbReference type="AlphaFoldDB" id="A0A2H3C9P3"/>
<sequence length="490" mass="53824">MRSHQKNCLLTLKLSSPSFLDSVIQDDYERLPLYAIKTQGTTTVITRSNPRAGPVETSSIRWPLMKTKGRGRSLDGVQVRVKGGDWEYGERVLRQGSLLSSSPRKFKIPGYPRSLKWKAVGSCYWCISPSVNGPIATLDPAVGSVPPRLKIFETLHDKYDARPTIMHHGVSLLLLDYLVLTALLLVTDAQEWEQHARGEGSSNTRCPTLLSISTTGLHWRKIMSRDQLFSRRSASITSSVDHLPLSPASSASVGQMAKIVYGDPIYPTLSPLTPESSVSESDEEEDEEDEEEEEEEDLVTSAIQIPSTSRGHSPSAESVCYPLRNASAPSHTYLDPSFYHDPDAPPVPPLPSQFSSGLTRRVSTNNLRKLPAPPQQSARRPQSTPPGELRRAASTSFLPGSNRLRRLPIPPGRHDSQTQGQSLRSLPPTPISTHPQIKDSHDELGGWLLMGEQASGSRVTMMELPPPAYSAIDFAAAEPSQRPLPMAPII</sequence>
<feature type="compositionally biased region" description="Low complexity" evidence="1">
    <location>
        <begin position="375"/>
        <end position="386"/>
    </location>
</feature>
<reference evidence="3" key="1">
    <citation type="journal article" date="2017" name="Nat. Ecol. Evol.">
        <title>Genome expansion and lineage-specific genetic innovations in the forest pathogenic fungi Armillaria.</title>
        <authorList>
            <person name="Sipos G."/>
            <person name="Prasanna A.N."/>
            <person name="Walter M.C."/>
            <person name="O'Connor E."/>
            <person name="Balint B."/>
            <person name="Krizsan K."/>
            <person name="Kiss B."/>
            <person name="Hess J."/>
            <person name="Varga T."/>
            <person name="Slot J."/>
            <person name="Riley R."/>
            <person name="Boka B."/>
            <person name="Rigling D."/>
            <person name="Barry K."/>
            <person name="Lee J."/>
            <person name="Mihaltcheva S."/>
            <person name="LaButti K."/>
            <person name="Lipzen A."/>
            <person name="Waldron R."/>
            <person name="Moloney N.M."/>
            <person name="Sperisen C."/>
            <person name="Kredics L."/>
            <person name="Vagvoelgyi C."/>
            <person name="Patrignani A."/>
            <person name="Fitzpatrick D."/>
            <person name="Nagy I."/>
            <person name="Doyle S."/>
            <person name="Anderson J.B."/>
            <person name="Grigoriev I.V."/>
            <person name="Gueldener U."/>
            <person name="Muensterkoetter M."/>
            <person name="Nagy L.G."/>
        </authorList>
    </citation>
    <scope>NUCLEOTIDE SEQUENCE [LARGE SCALE GENOMIC DNA]</scope>
    <source>
        <strain evidence="3">28-4</strain>
    </source>
</reference>
<dbReference type="STRING" id="1076256.A0A2H3C9P3"/>
<feature type="compositionally biased region" description="Polar residues" evidence="1">
    <location>
        <begin position="352"/>
        <end position="367"/>
    </location>
</feature>
<gene>
    <name evidence="2" type="ORF">ARMSODRAFT_952588</name>
</gene>
<feature type="region of interest" description="Disordered" evidence="1">
    <location>
        <begin position="334"/>
        <end position="440"/>
    </location>
</feature>
<name>A0A2H3C9P3_9AGAR</name>
<keyword evidence="3" id="KW-1185">Reference proteome</keyword>